<reference evidence="5" key="1">
    <citation type="submission" date="2017-04" db="EMBL/GenBank/DDBJ databases">
        <authorList>
            <person name="Varghese N."/>
            <person name="Submissions S."/>
        </authorList>
    </citation>
    <scope>NUCLEOTIDE SEQUENCE [LARGE SCALE GENOMIC DNA]</scope>
    <source>
        <strain evidence="5">DSM 16537</strain>
    </source>
</reference>
<dbReference type="InterPro" id="IPR028203">
    <property type="entry name" value="PSII_CF48-like_dom"/>
</dbReference>
<evidence type="ECO:0000313" key="4">
    <source>
        <dbReference type="EMBL" id="SMD42624.1"/>
    </source>
</evidence>
<organism evidence="4 5">
    <name type="scientific">Aquiflexum balticum DSM 16537</name>
    <dbReference type="NCBI Taxonomy" id="758820"/>
    <lineage>
        <taxon>Bacteria</taxon>
        <taxon>Pseudomonadati</taxon>
        <taxon>Bacteroidota</taxon>
        <taxon>Cytophagia</taxon>
        <taxon>Cytophagales</taxon>
        <taxon>Cyclobacteriaceae</taxon>
        <taxon>Aquiflexum</taxon>
    </lineage>
</organism>
<dbReference type="PANTHER" id="PTHR47199">
    <property type="entry name" value="PHOTOSYSTEM II STABILITY/ASSEMBLY FACTOR HCF136, CHLOROPLASTIC"/>
    <property type="match status" value="1"/>
</dbReference>
<dbReference type="Pfam" id="PF14870">
    <property type="entry name" value="PSII_BNR"/>
    <property type="match status" value="1"/>
</dbReference>
<keyword evidence="2" id="KW-0604">Photosystem II</keyword>
<dbReference type="EMBL" id="LT838813">
    <property type="protein sequence ID" value="SMD42624.1"/>
    <property type="molecule type" value="Genomic_DNA"/>
</dbReference>
<keyword evidence="1" id="KW-0602">Photosynthesis</keyword>
<dbReference type="InterPro" id="IPR015943">
    <property type="entry name" value="WD40/YVTN_repeat-like_dom_sf"/>
</dbReference>
<dbReference type="PANTHER" id="PTHR47199:SF2">
    <property type="entry name" value="PHOTOSYSTEM II STABILITY_ASSEMBLY FACTOR HCF136, CHLOROPLASTIC"/>
    <property type="match status" value="1"/>
</dbReference>
<dbReference type="AlphaFoldDB" id="A0A1W2H1J3"/>
<evidence type="ECO:0000256" key="2">
    <source>
        <dbReference type="ARBA" id="ARBA00023276"/>
    </source>
</evidence>
<gene>
    <name evidence="4" type="ORF">SAMN00777080_1185</name>
</gene>
<evidence type="ECO:0000259" key="3">
    <source>
        <dbReference type="Pfam" id="PF14870"/>
    </source>
</evidence>
<evidence type="ECO:0000256" key="1">
    <source>
        <dbReference type="ARBA" id="ARBA00022531"/>
    </source>
</evidence>
<name>A0A1W2H1J3_9BACT</name>
<dbReference type="STRING" id="758820.SAMN00777080_1185"/>
<sequence>MVILIAGCSENRKPKYPEKPLGWEKLDTPTKSSLRGLSPLTEKIIWASGSNGTWLRTLDGGLTWDFGIVDGLDSVDFRDIEAIDANIAIVISSGQPAVIYKTNDGGKNWEKKFQGTEFDFYDGMAFHKKRGYVIGDVVDGKWILIETRDEGENWSLLELSPSGPPGGGSFAASGSSILVDNENIWFASAGKNSKIYHSRDNGYTWEVYFAPIIQQEDSHGIFSMTKLGGGVIVAVGGDFQTINENGKNLVISSDQGQTWRSGSGTPPSGYRSGVQYFPRFHWLVTVGPNGTDFSKDGGDNWEKFSNEGFHAVKLDKTSSSLWASGNDGRIARLMH</sequence>
<dbReference type="InterPro" id="IPR036278">
    <property type="entry name" value="Sialidase_sf"/>
</dbReference>
<dbReference type="Proteomes" id="UP000192333">
    <property type="component" value="Chromosome I"/>
</dbReference>
<keyword evidence="5" id="KW-1185">Reference proteome</keyword>
<protein>
    <recommendedName>
        <fullName evidence="3">Photosynthesis system II assembly factor Ycf48/Hcf136-like domain-containing protein</fullName>
    </recommendedName>
</protein>
<accession>A0A1W2H1J3</accession>
<proteinExistence type="predicted"/>
<dbReference type="Gene3D" id="2.130.10.10">
    <property type="entry name" value="YVTN repeat-like/Quinoprotein amine dehydrogenase"/>
    <property type="match status" value="1"/>
</dbReference>
<dbReference type="SUPFAM" id="SSF50939">
    <property type="entry name" value="Sialidases"/>
    <property type="match status" value="1"/>
</dbReference>
<dbReference type="GO" id="GO:0009523">
    <property type="term" value="C:photosystem II"/>
    <property type="evidence" value="ECO:0007669"/>
    <property type="project" value="UniProtKB-KW"/>
</dbReference>
<dbReference type="GO" id="GO:0015979">
    <property type="term" value="P:photosynthesis"/>
    <property type="evidence" value="ECO:0007669"/>
    <property type="project" value="UniProtKB-KW"/>
</dbReference>
<evidence type="ECO:0000313" key="5">
    <source>
        <dbReference type="Proteomes" id="UP000192333"/>
    </source>
</evidence>
<feature type="domain" description="Photosynthesis system II assembly factor Ycf48/Hcf136-like" evidence="3">
    <location>
        <begin position="22"/>
        <end position="111"/>
    </location>
</feature>